<protein>
    <submittedName>
        <fullName evidence="1">Uncharacterized protein</fullName>
    </submittedName>
</protein>
<sequence length="222" mass="24289">MFDAVLDFLEGECQDVGIGFCLKTTGQRIASRNFVDNFVLFADGLDLARFMISAVTTLIRSRCGWSLKPDSFELLMEKLNPGSGHREVENGTETFRYAIRSSLVALGGHIVSDSPVQSLMQCRFSAGEKAFYKCIQHFTGKAPVTLKLSAFGAVPGAVACFLCPIVPCTGSFFWTLFVGSGNCFVLRFASSLRRAKDVCNISRERLRGWSSGCSTVGISIFM</sequence>
<evidence type="ECO:0000313" key="2">
    <source>
        <dbReference type="Proteomes" id="UP001189429"/>
    </source>
</evidence>
<gene>
    <name evidence="1" type="ORF">PCOR1329_LOCUS58379</name>
</gene>
<comment type="caution">
    <text evidence="1">The sequence shown here is derived from an EMBL/GenBank/DDBJ whole genome shotgun (WGS) entry which is preliminary data.</text>
</comment>
<proteinExistence type="predicted"/>
<accession>A0ABN9VLC9</accession>
<dbReference type="Proteomes" id="UP001189429">
    <property type="component" value="Unassembled WGS sequence"/>
</dbReference>
<reference evidence="1" key="1">
    <citation type="submission" date="2023-10" db="EMBL/GenBank/DDBJ databases">
        <authorList>
            <person name="Chen Y."/>
            <person name="Shah S."/>
            <person name="Dougan E. K."/>
            <person name="Thang M."/>
            <person name="Chan C."/>
        </authorList>
    </citation>
    <scope>NUCLEOTIDE SEQUENCE [LARGE SCALE GENOMIC DNA]</scope>
</reference>
<name>A0ABN9VLC9_9DINO</name>
<organism evidence="1 2">
    <name type="scientific">Prorocentrum cordatum</name>
    <dbReference type="NCBI Taxonomy" id="2364126"/>
    <lineage>
        <taxon>Eukaryota</taxon>
        <taxon>Sar</taxon>
        <taxon>Alveolata</taxon>
        <taxon>Dinophyceae</taxon>
        <taxon>Prorocentrales</taxon>
        <taxon>Prorocentraceae</taxon>
        <taxon>Prorocentrum</taxon>
    </lineage>
</organism>
<dbReference type="EMBL" id="CAUYUJ010017238">
    <property type="protein sequence ID" value="CAK0873078.1"/>
    <property type="molecule type" value="Genomic_DNA"/>
</dbReference>
<evidence type="ECO:0000313" key="1">
    <source>
        <dbReference type="EMBL" id="CAK0873078.1"/>
    </source>
</evidence>
<keyword evidence="2" id="KW-1185">Reference proteome</keyword>